<dbReference type="Gene3D" id="3.30.479.30">
    <property type="entry name" value="Band 7 domain"/>
    <property type="match status" value="1"/>
</dbReference>
<feature type="compositionally biased region" description="Acidic residues" evidence="3">
    <location>
        <begin position="272"/>
        <end position="281"/>
    </location>
</feature>
<name>A0ABT3PI76_9BACT</name>
<keyword evidence="4" id="KW-0472">Membrane</keyword>
<organism evidence="6 7">
    <name type="scientific">Fodinibius salsisoli</name>
    <dbReference type="NCBI Taxonomy" id="2820877"/>
    <lineage>
        <taxon>Bacteria</taxon>
        <taxon>Pseudomonadati</taxon>
        <taxon>Balneolota</taxon>
        <taxon>Balneolia</taxon>
        <taxon>Balneolales</taxon>
        <taxon>Balneolaceae</taxon>
        <taxon>Fodinibius</taxon>
    </lineage>
</organism>
<dbReference type="Proteomes" id="UP001207918">
    <property type="component" value="Unassembled WGS sequence"/>
</dbReference>
<evidence type="ECO:0000256" key="4">
    <source>
        <dbReference type="SAM" id="Phobius"/>
    </source>
</evidence>
<dbReference type="Pfam" id="PF01145">
    <property type="entry name" value="Band_7"/>
    <property type="match status" value="1"/>
</dbReference>
<proteinExistence type="inferred from homology"/>
<sequence length="281" mass="31885">MENGNELVNSITWIITIAVLAAILLPQMFKILREYERAVVFRLGKYKSTKGPGLIVLIPFIDKIERVDLRVLTINVDKQEVITKDNVTVNVDAITFFRVIDAEEAVIQVERYIHATSMLAQTTLRSIVGQVELDELLANRDKVNKNIQEIIDRQTDPWGIKVVSVEVRDVVLPENMKRAMARQAETERDRRAKVINAQGEYQAAERLVDAAKMMEKAPMALQLRFLQTMNEVAEENSTFALLPLPMEFMESFKGISNMNIPQAPNIDPDNGNSDDNDQENT</sequence>
<dbReference type="InterPro" id="IPR001972">
    <property type="entry name" value="Stomatin_HflK_fam"/>
</dbReference>
<dbReference type="InterPro" id="IPR043202">
    <property type="entry name" value="Band-7_stomatin-like"/>
</dbReference>
<keyword evidence="4" id="KW-1133">Transmembrane helix</keyword>
<comment type="subcellular location">
    <subcellularLocation>
        <location evidence="1">Membrane</location>
        <topology evidence="1">Single-pass membrane protein</topology>
    </subcellularLocation>
</comment>
<evidence type="ECO:0000256" key="1">
    <source>
        <dbReference type="ARBA" id="ARBA00004167"/>
    </source>
</evidence>
<feature type="transmembrane region" description="Helical" evidence="4">
    <location>
        <begin position="12"/>
        <end position="32"/>
    </location>
</feature>
<accession>A0ABT3PI76</accession>
<dbReference type="RefSeq" id="WP_265764298.1">
    <property type="nucleotide sequence ID" value="NZ_JAGGJA010000001.1"/>
</dbReference>
<reference evidence="6 7" key="1">
    <citation type="submission" date="2021-03" db="EMBL/GenBank/DDBJ databases">
        <title>Aliifodinibius sp. nov., a new bacterium isolated from saline soil.</title>
        <authorList>
            <person name="Galisteo C."/>
            <person name="De La Haba R."/>
            <person name="Sanchez-Porro C."/>
            <person name="Ventosa A."/>
        </authorList>
    </citation>
    <scope>NUCLEOTIDE SEQUENCE [LARGE SCALE GENOMIC DNA]</scope>
    <source>
        <strain evidence="6 7">1BSP15-2V2</strain>
    </source>
</reference>
<evidence type="ECO:0000256" key="3">
    <source>
        <dbReference type="SAM" id="MobiDB-lite"/>
    </source>
</evidence>
<dbReference type="SUPFAM" id="SSF117892">
    <property type="entry name" value="Band 7/SPFH domain"/>
    <property type="match status" value="1"/>
</dbReference>
<gene>
    <name evidence="6" type="ORF">J6I44_02145</name>
</gene>
<keyword evidence="4" id="KW-0812">Transmembrane</keyword>
<evidence type="ECO:0000256" key="2">
    <source>
        <dbReference type="ARBA" id="ARBA00008164"/>
    </source>
</evidence>
<evidence type="ECO:0000259" key="5">
    <source>
        <dbReference type="SMART" id="SM00244"/>
    </source>
</evidence>
<dbReference type="InterPro" id="IPR036013">
    <property type="entry name" value="Band_7/SPFH_dom_sf"/>
</dbReference>
<comment type="similarity">
    <text evidence="2">Belongs to the band 7/mec-2 family.</text>
</comment>
<dbReference type="CDD" id="cd08826">
    <property type="entry name" value="SPFH_eoslipins_u1"/>
    <property type="match status" value="1"/>
</dbReference>
<dbReference type="EMBL" id="JAGGJA010000001">
    <property type="protein sequence ID" value="MCW9705634.1"/>
    <property type="molecule type" value="Genomic_DNA"/>
</dbReference>
<dbReference type="PRINTS" id="PR00721">
    <property type="entry name" value="STOMATIN"/>
</dbReference>
<dbReference type="PANTHER" id="PTHR10264">
    <property type="entry name" value="BAND 7 PROTEIN-RELATED"/>
    <property type="match status" value="1"/>
</dbReference>
<comment type="caution">
    <text evidence="6">The sequence shown here is derived from an EMBL/GenBank/DDBJ whole genome shotgun (WGS) entry which is preliminary data.</text>
</comment>
<feature type="domain" description="Band 7" evidence="5">
    <location>
        <begin position="27"/>
        <end position="184"/>
    </location>
</feature>
<dbReference type="InterPro" id="IPR001107">
    <property type="entry name" value="Band_7"/>
</dbReference>
<protein>
    <submittedName>
        <fullName evidence="6">Slipin family protein</fullName>
    </submittedName>
</protein>
<keyword evidence="7" id="KW-1185">Reference proteome</keyword>
<feature type="region of interest" description="Disordered" evidence="3">
    <location>
        <begin position="259"/>
        <end position="281"/>
    </location>
</feature>
<evidence type="ECO:0000313" key="7">
    <source>
        <dbReference type="Proteomes" id="UP001207918"/>
    </source>
</evidence>
<dbReference type="Gene3D" id="6.10.250.2090">
    <property type="match status" value="1"/>
</dbReference>
<dbReference type="SMART" id="SM00244">
    <property type="entry name" value="PHB"/>
    <property type="match status" value="1"/>
</dbReference>
<evidence type="ECO:0000313" key="6">
    <source>
        <dbReference type="EMBL" id="MCW9705634.1"/>
    </source>
</evidence>
<dbReference type="PANTHER" id="PTHR10264:SF19">
    <property type="entry name" value="AT06885P-RELATED"/>
    <property type="match status" value="1"/>
</dbReference>